<dbReference type="InterPro" id="IPR012354">
    <property type="entry name" value="Esterase_lipase"/>
</dbReference>
<accession>A0ABV5WIS4</accession>
<dbReference type="EMBL" id="JBHMAF010000120">
    <property type="protein sequence ID" value="MFB9760256.1"/>
    <property type="molecule type" value="Genomic_DNA"/>
</dbReference>
<dbReference type="Gene3D" id="3.40.50.1820">
    <property type="entry name" value="alpha/beta hydrolase"/>
    <property type="match status" value="1"/>
</dbReference>
<comment type="caution">
    <text evidence="2">The sequence shown here is derived from an EMBL/GenBank/DDBJ whole genome shotgun (WGS) entry which is preliminary data.</text>
</comment>
<keyword evidence="3" id="KW-1185">Reference proteome</keyword>
<keyword evidence="2" id="KW-0378">Hydrolase</keyword>
<dbReference type="InterPro" id="IPR029058">
    <property type="entry name" value="AB_hydrolase_fold"/>
</dbReference>
<feature type="domain" description="Serine aminopeptidase S33" evidence="1">
    <location>
        <begin position="16"/>
        <end position="229"/>
    </location>
</feature>
<dbReference type="RefSeq" id="WP_379950579.1">
    <property type="nucleotide sequence ID" value="NZ_JBHMAF010000120.1"/>
</dbReference>
<proteinExistence type="predicted"/>
<dbReference type="PANTHER" id="PTHR43194">
    <property type="entry name" value="HYDROLASE ALPHA/BETA FOLD FAMILY"/>
    <property type="match status" value="1"/>
</dbReference>
<dbReference type="InterPro" id="IPR050228">
    <property type="entry name" value="Carboxylesterase_BioH"/>
</dbReference>
<dbReference type="InterPro" id="IPR022742">
    <property type="entry name" value="Hydrolase_4"/>
</dbReference>
<sequence length="246" mass="28521">MKIVSAKPFTYRGGNKAVLLLHGFTGNTRDVKMLGRYLHERDYTCHSPLYRGHGLEPEELIHTNPENWWQDVLNGYHFLQDEGFKEIAVVGVSLGGVFSLKAGAELPVKAVVSMCAPVRGKNIDRLWKRVLDYAERYKKLEGKNEEQISTEINELKKTPMHSLREIQQMIDHMNEKLSLISSPTLVLQGGLDDYLYTESARVIYDNLKTKYKRLKWYEQSGHIITLDKEREKVYEDVYIFLNGLNW</sequence>
<evidence type="ECO:0000313" key="2">
    <source>
        <dbReference type="EMBL" id="MFB9760256.1"/>
    </source>
</evidence>
<dbReference type="Proteomes" id="UP001589609">
    <property type="component" value="Unassembled WGS sequence"/>
</dbReference>
<reference evidence="2 3" key="1">
    <citation type="submission" date="2024-09" db="EMBL/GenBank/DDBJ databases">
        <authorList>
            <person name="Sun Q."/>
            <person name="Mori K."/>
        </authorList>
    </citation>
    <scope>NUCLEOTIDE SEQUENCE [LARGE SCALE GENOMIC DNA]</scope>
    <source>
        <strain evidence="2 3">JCM 11201</strain>
    </source>
</reference>
<dbReference type="SUPFAM" id="SSF53474">
    <property type="entry name" value="alpha/beta-Hydrolases"/>
    <property type="match status" value="1"/>
</dbReference>
<evidence type="ECO:0000313" key="3">
    <source>
        <dbReference type="Proteomes" id="UP001589609"/>
    </source>
</evidence>
<dbReference type="PIRSF" id="PIRSF017388">
    <property type="entry name" value="Esterase_lipase"/>
    <property type="match status" value="1"/>
</dbReference>
<name>A0ABV5WIS4_9BACI</name>
<evidence type="ECO:0000259" key="1">
    <source>
        <dbReference type="Pfam" id="PF12146"/>
    </source>
</evidence>
<dbReference type="PANTHER" id="PTHR43194:SF2">
    <property type="entry name" value="PEROXISOMAL MEMBRANE PROTEIN LPX1"/>
    <property type="match status" value="1"/>
</dbReference>
<dbReference type="GO" id="GO:0016787">
    <property type="term" value="F:hydrolase activity"/>
    <property type="evidence" value="ECO:0007669"/>
    <property type="project" value="UniProtKB-KW"/>
</dbReference>
<protein>
    <submittedName>
        <fullName evidence="2">Alpha/beta hydrolase</fullName>
    </submittedName>
</protein>
<organism evidence="2 3">
    <name type="scientific">Ectobacillus funiculus</name>
    <dbReference type="NCBI Taxonomy" id="137993"/>
    <lineage>
        <taxon>Bacteria</taxon>
        <taxon>Bacillati</taxon>
        <taxon>Bacillota</taxon>
        <taxon>Bacilli</taxon>
        <taxon>Bacillales</taxon>
        <taxon>Bacillaceae</taxon>
        <taxon>Ectobacillus</taxon>
    </lineage>
</organism>
<dbReference type="Pfam" id="PF12146">
    <property type="entry name" value="Hydrolase_4"/>
    <property type="match status" value="1"/>
</dbReference>
<gene>
    <name evidence="2" type="ORF">ACFFMS_17995</name>
</gene>